<evidence type="ECO:0000256" key="3">
    <source>
        <dbReference type="ARBA" id="ARBA00022516"/>
    </source>
</evidence>
<evidence type="ECO:0000259" key="10">
    <source>
        <dbReference type="Pfam" id="PF08541"/>
    </source>
</evidence>
<reference evidence="12" key="2">
    <citation type="submission" date="2021-01" db="EMBL/GenBank/DDBJ databases">
        <authorList>
            <person name="Hahn C.R."/>
            <person name="Youssef N.H."/>
            <person name="Elshahed M."/>
        </authorList>
    </citation>
    <scope>NUCLEOTIDE SEQUENCE</scope>
    <source>
        <strain evidence="12">Zod_Metabat.24</strain>
    </source>
</reference>
<feature type="active site" evidence="9">
    <location>
        <position position="113"/>
    </location>
</feature>
<feature type="region of interest" description="ACP-binding" evidence="9">
    <location>
        <begin position="259"/>
        <end position="263"/>
    </location>
</feature>
<comment type="caution">
    <text evidence="12">The sequence shown here is derived from an EMBL/GenBank/DDBJ whole genome shotgun (WGS) entry which is preliminary data.</text>
</comment>
<evidence type="ECO:0000256" key="1">
    <source>
        <dbReference type="ARBA" id="ARBA00008642"/>
    </source>
</evidence>
<protein>
    <recommendedName>
        <fullName evidence="9">Beta-ketoacyl-[acyl-carrier-protein] synthase III</fullName>
        <shortName evidence="9">Beta-ketoacyl-ACP synthase III</shortName>
        <shortName evidence="9">KAS III</shortName>
        <ecNumber evidence="9">2.3.1.180</ecNumber>
    </recommendedName>
    <alternativeName>
        <fullName evidence="9">3-oxoacyl-[acyl-carrier-protein] synthase 3</fullName>
    </alternativeName>
    <alternativeName>
        <fullName evidence="9">3-oxoacyl-[acyl-carrier-protein] synthase III</fullName>
    </alternativeName>
</protein>
<keyword evidence="2 9" id="KW-0963">Cytoplasm</keyword>
<organism evidence="12 13">
    <name type="scientific">Candidatus Zymogenus saltonus</name>
    <dbReference type="NCBI Taxonomy" id="2844893"/>
    <lineage>
        <taxon>Bacteria</taxon>
        <taxon>Deltaproteobacteria</taxon>
        <taxon>Candidatus Zymogenia</taxon>
        <taxon>Candidatus Zymogeniales</taxon>
        <taxon>Candidatus Zymogenaceae</taxon>
        <taxon>Candidatus Zymogenus</taxon>
    </lineage>
</organism>
<evidence type="ECO:0000256" key="5">
    <source>
        <dbReference type="ARBA" id="ARBA00022832"/>
    </source>
</evidence>
<dbReference type="EC" id="2.3.1.180" evidence="9"/>
<sequence length="331" mass="36558">MRRSRILSTGRCLPERVVTNHDLSKVMRTNDKWIQERTGIVERRYVEDDTGASDLGYEASVIAIERAGIKPEDIDMIIFGTLSYDHTFPGSGCLLQEKLGIPGVAALDVRNQCTGFMYGMAIADQFVKTGMYDHVLVVGAEVHSTGLQFSDEGRDVTVIFGDGGGAAVIGVSDDENKGILSSHLHADGNGFRELWIEATSCRTFPRITHQMLDGGKVWPKMNGKNVFKNAVTRLPEVIHEALDANGLKIEDIDHLVPHQANMRINQFVAHKLGIPEEKVWHNIQRYGNTTAATIPICLDEMLEQGVIHDGDILMIAAFGAGFTWASSLVRW</sequence>
<feature type="domain" description="Beta-ketoacyl-[acyl-carrier-protein] synthase III N-terminal" evidence="11">
    <location>
        <begin position="107"/>
        <end position="188"/>
    </location>
</feature>
<keyword evidence="9" id="KW-0511">Multifunctional enzyme</keyword>
<evidence type="ECO:0000256" key="4">
    <source>
        <dbReference type="ARBA" id="ARBA00022679"/>
    </source>
</evidence>
<keyword evidence="6 9" id="KW-0443">Lipid metabolism</keyword>
<keyword evidence="8 9" id="KW-0012">Acyltransferase</keyword>
<dbReference type="Gene3D" id="3.40.47.10">
    <property type="match status" value="1"/>
</dbReference>
<dbReference type="Proteomes" id="UP000809273">
    <property type="component" value="Unassembled WGS sequence"/>
</dbReference>
<dbReference type="GO" id="GO:0033818">
    <property type="term" value="F:beta-ketoacyl-acyl-carrier-protein synthase III activity"/>
    <property type="evidence" value="ECO:0007669"/>
    <property type="project" value="UniProtKB-UniRule"/>
</dbReference>
<accession>A0A9D8PNF2</accession>
<dbReference type="InterPro" id="IPR004655">
    <property type="entry name" value="FabH"/>
</dbReference>
<feature type="active site" evidence="9">
    <location>
        <position position="258"/>
    </location>
</feature>
<comment type="pathway">
    <text evidence="9">Lipid metabolism; fatty acid biosynthesis.</text>
</comment>
<keyword evidence="4 9" id="KW-0808">Transferase</keyword>
<feature type="domain" description="Beta-ketoacyl-[acyl-carrier-protein] synthase III C-terminal" evidence="10">
    <location>
        <begin position="242"/>
        <end position="331"/>
    </location>
</feature>
<dbReference type="NCBIfam" id="NF006829">
    <property type="entry name" value="PRK09352.1"/>
    <property type="match status" value="1"/>
</dbReference>
<keyword evidence="7 9" id="KW-0275">Fatty acid biosynthesis</keyword>
<evidence type="ECO:0000256" key="7">
    <source>
        <dbReference type="ARBA" id="ARBA00023160"/>
    </source>
</evidence>
<dbReference type="Pfam" id="PF08541">
    <property type="entry name" value="ACP_syn_III_C"/>
    <property type="match status" value="1"/>
</dbReference>
<keyword evidence="5 9" id="KW-0276">Fatty acid metabolism</keyword>
<dbReference type="InterPro" id="IPR016039">
    <property type="entry name" value="Thiolase-like"/>
</dbReference>
<reference evidence="12" key="1">
    <citation type="journal article" date="2021" name="Environ. Microbiol.">
        <title>Genomic characterization of three novel Desulfobacterota classes expand the metabolic and phylogenetic diversity of the phylum.</title>
        <authorList>
            <person name="Murphy C.L."/>
            <person name="Biggerstaff J."/>
            <person name="Eichhorn A."/>
            <person name="Ewing E."/>
            <person name="Shahan R."/>
            <person name="Soriano D."/>
            <person name="Stewart S."/>
            <person name="VanMol K."/>
            <person name="Walker R."/>
            <person name="Walters P."/>
            <person name="Elshahed M.S."/>
            <person name="Youssef N.H."/>
        </authorList>
    </citation>
    <scope>NUCLEOTIDE SEQUENCE</scope>
    <source>
        <strain evidence="12">Zod_Metabat.24</strain>
    </source>
</reference>
<dbReference type="GO" id="GO:0004315">
    <property type="term" value="F:3-oxoacyl-[acyl-carrier-protein] synthase activity"/>
    <property type="evidence" value="ECO:0007669"/>
    <property type="project" value="InterPro"/>
</dbReference>
<name>A0A9D8PNF2_9DELT</name>
<evidence type="ECO:0000313" key="12">
    <source>
        <dbReference type="EMBL" id="MBN1572027.1"/>
    </source>
</evidence>
<dbReference type="Pfam" id="PF08545">
    <property type="entry name" value="ACP_syn_III"/>
    <property type="match status" value="1"/>
</dbReference>
<evidence type="ECO:0000259" key="11">
    <source>
        <dbReference type="Pfam" id="PF08545"/>
    </source>
</evidence>
<dbReference type="CDD" id="cd00830">
    <property type="entry name" value="KAS_III"/>
    <property type="match status" value="1"/>
</dbReference>
<dbReference type="PANTHER" id="PTHR43091">
    <property type="entry name" value="3-OXOACYL-[ACYL-CARRIER-PROTEIN] SYNTHASE"/>
    <property type="match status" value="1"/>
</dbReference>
<keyword evidence="3 9" id="KW-0444">Lipid biosynthesis</keyword>
<dbReference type="InterPro" id="IPR013751">
    <property type="entry name" value="ACP_syn_III_N"/>
</dbReference>
<evidence type="ECO:0000313" key="13">
    <source>
        <dbReference type="Proteomes" id="UP000809273"/>
    </source>
</evidence>
<comment type="similarity">
    <text evidence="1 9">Belongs to the thiolase-like superfamily. FabH family.</text>
</comment>
<proteinExistence type="inferred from homology"/>
<comment type="function">
    <text evidence="9">Catalyzes the condensation reaction of fatty acid synthesis by the addition to an acyl acceptor of two carbons from malonyl-ACP. Catalyzes the first condensation reaction which initiates fatty acid synthesis and may therefore play a role in governing the total rate of fatty acid production. Possesses both acetoacetyl-ACP synthase and acetyl transacylase activities. Its substrate specificity determines the biosynthesis of branched-chain and/or straight-chain of fatty acids.</text>
</comment>
<evidence type="ECO:0000256" key="9">
    <source>
        <dbReference type="HAMAP-Rule" id="MF_01815"/>
    </source>
</evidence>
<comment type="subcellular location">
    <subcellularLocation>
        <location evidence="9">Cytoplasm</location>
    </subcellularLocation>
</comment>
<dbReference type="HAMAP" id="MF_01815">
    <property type="entry name" value="FabH"/>
    <property type="match status" value="1"/>
</dbReference>
<dbReference type="SUPFAM" id="SSF53901">
    <property type="entry name" value="Thiolase-like"/>
    <property type="match status" value="1"/>
</dbReference>
<dbReference type="InterPro" id="IPR013747">
    <property type="entry name" value="ACP_syn_III_C"/>
</dbReference>
<dbReference type="PANTHER" id="PTHR43091:SF2">
    <property type="entry name" value="BETA-KETOACYL-[ACYL-CARRIER-PROTEIN] SYNTHASE III 2"/>
    <property type="match status" value="1"/>
</dbReference>
<feature type="active site" evidence="9">
    <location>
        <position position="288"/>
    </location>
</feature>
<evidence type="ECO:0000256" key="2">
    <source>
        <dbReference type="ARBA" id="ARBA00022490"/>
    </source>
</evidence>
<evidence type="ECO:0000256" key="8">
    <source>
        <dbReference type="ARBA" id="ARBA00023315"/>
    </source>
</evidence>
<comment type="domain">
    <text evidence="9">The last Arg residue of the ACP-binding site is essential for the weak association between ACP/AcpP and FabH.</text>
</comment>
<dbReference type="GO" id="GO:0006633">
    <property type="term" value="P:fatty acid biosynthetic process"/>
    <property type="evidence" value="ECO:0007669"/>
    <property type="project" value="UniProtKB-UniRule"/>
</dbReference>
<dbReference type="AlphaFoldDB" id="A0A9D8PNF2"/>
<evidence type="ECO:0000256" key="6">
    <source>
        <dbReference type="ARBA" id="ARBA00023098"/>
    </source>
</evidence>
<comment type="subunit">
    <text evidence="9">Homodimer.</text>
</comment>
<dbReference type="GO" id="GO:0005737">
    <property type="term" value="C:cytoplasm"/>
    <property type="evidence" value="ECO:0007669"/>
    <property type="project" value="UniProtKB-SubCell"/>
</dbReference>
<dbReference type="NCBIfam" id="TIGR00747">
    <property type="entry name" value="fabH"/>
    <property type="match status" value="1"/>
</dbReference>
<dbReference type="EMBL" id="JAFGIX010000010">
    <property type="protein sequence ID" value="MBN1572027.1"/>
    <property type="molecule type" value="Genomic_DNA"/>
</dbReference>
<gene>
    <name evidence="9" type="primary">fabH</name>
    <name evidence="12" type="ORF">JW984_02400</name>
</gene>
<comment type="catalytic activity">
    <reaction evidence="9">
        <text>malonyl-[ACP] + acetyl-CoA + H(+) = 3-oxobutanoyl-[ACP] + CO2 + CoA</text>
        <dbReference type="Rhea" id="RHEA:12080"/>
        <dbReference type="Rhea" id="RHEA-COMP:9623"/>
        <dbReference type="Rhea" id="RHEA-COMP:9625"/>
        <dbReference type="ChEBI" id="CHEBI:15378"/>
        <dbReference type="ChEBI" id="CHEBI:16526"/>
        <dbReference type="ChEBI" id="CHEBI:57287"/>
        <dbReference type="ChEBI" id="CHEBI:57288"/>
        <dbReference type="ChEBI" id="CHEBI:78449"/>
        <dbReference type="ChEBI" id="CHEBI:78450"/>
        <dbReference type="EC" id="2.3.1.180"/>
    </reaction>
</comment>